<dbReference type="OrthoDB" id="43906at2759"/>
<evidence type="ECO:0000256" key="4">
    <source>
        <dbReference type="ARBA" id="ARBA00022496"/>
    </source>
</evidence>
<dbReference type="SUPFAM" id="SSF103506">
    <property type="entry name" value="Mitochondrial carrier"/>
    <property type="match status" value="1"/>
</dbReference>
<dbReference type="PROSITE" id="PS50920">
    <property type="entry name" value="SOLCAR"/>
    <property type="match status" value="3"/>
</dbReference>
<dbReference type="Gene3D" id="1.50.40.10">
    <property type="entry name" value="Mitochondrial carrier domain"/>
    <property type="match status" value="1"/>
</dbReference>
<dbReference type="PANTHER" id="PTHR45758">
    <property type="entry name" value="MITOFERRIN-1-RELATED"/>
    <property type="match status" value="1"/>
</dbReference>
<evidence type="ECO:0000256" key="12">
    <source>
        <dbReference type="ARBA" id="ARBA00036243"/>
    </source>
</evidence>
<evidence type="ECO:0000313" key="17">
    <source>
        <dbReference type="RefSeq" id="XP_019641358.1"/>
    </source>
</evidence>
<evidence type="ECO:0000256" key="5">
    <source>
        <dbReference type="ARBA" id="ARBA00022692"/>
    </source>
</evidence>
<dbReference type="RefSeq" id="XP_019641358.1">
    <property type="nucleotide sequence ID" value="XM_019785799.1"/>
</dbReference>
<evidence type="ECO:0000256" key="10">
    <source>
        <dbReference type="ARBA" id="ARBA00023128"/>
    </source>
</evidence>
<name>A0A6P4ZWT1_BRABE</name>
<keyword evidence="7" id="KW-1133">Transmembrane helix</keyword>
<dbReference type="GO" id="GO:0015093">
    <property type="term" value="F:ferrous iron transmembrane transporter activity"/>
    <property type="evidence" value="ECO:0007669"/>
    <property type="project" value="TreeGrafter"/>
</dbReference>
<evidence type="ECO:0000313" key="16">
    <source>
        <dbReference type="Proteomes" id="UP000515135"/>
    </source>
</evidence>
<keyword evidence="16" id="KW-1185">Reference proteome</keyword>
<evidence type="ECO:0000256" key="1">
    <source>
        <dbReference type="ARBA" id="ARBA00004448"/>
    </source>
</evidence>
<evidence type="ECO:0000256" key="13">
    <source>
        <dbReference type="ARBA" id="ARBA00037402"/>
    </source>
</evidence>
<feature type="repeat" description="Solcar" evidence="14">
    <location>
        <begin position="14"/>
        <end position="102"/>
    </location>
</feature>
<dbReference type="Proteomes" id="UP000515135">
    <property type="component" value="Unplaced"/>
</dbReference>
<evidence type="ECO:0000256" key="6">
    <source>
        <dbReference type="ARBA" id="ARBA00022792"/>
    </source>
</evidence>
<evidence type="ECO:0000256" key="3">
    <source>
        <dbReference type="ARBA" id="ARBA00022448"/>
    </source>
</evidence>
<dbReference type="InterPro" id="IPR023395">
    <property type="entry name" value="MCP_dom_sf"/>
</dbReference>
<dbReference type="InterPro" id="IPR018108">
    <property type="entry name" value="MCP_transmembrane"/>
</dbReference>
<dbReference type="GO" id="GO:0005743">
    <property type="term" value="C:mitochondrial inner membrane"/>
    <property type="evidence" value="ECO:0007669"/>
    <property type="project" value="UniProtKB-SubCell"/>
</dbReference>
<keyword evidence="6" id="KW-0999">Mitochondrion inner membrane</keyword>
<dbReference type="GeneID" id="109482910"/>
<evidence type="ECO:0000256" key="9">
    <source>
        <dbReference type="ARBA" id="ARBA00023065"/>
    </source>
</evidence>
<sequence length="332" mass="36650">MDADDPYESLPKESSLAAHLGAGALAGMAEHCIMYPVDSVKTRMQSIIPEPGARYRSIAHAFKTIIRQEGLLRPVRGVSVVAAGAGPAHALYFSCYEQMKKTLGGNSRGMEPGHYPIANGAAGCIATVFHDASMNPVDVVKQRLQMYGSPYKGAIDCFRTVLRTEGVGAFYRSFTTQLTMNLPFQSIHFMVYEFMQETFNPSHEYNPETHLVSGAMAGAVAAAVTTPLDVCKTLLNTQEKRVRNKKAAISGMVDAFRTVYRVGGFFAYFKGVRARVVFQMPATAISWSVYELFKHLITNQQRSALYAKESGRREPKQDLVLLRQDKMSLAVK</sequence>
<organism evidence="16 17">
    <name type="scientific">Branchiostoma belcheri</name>
    <name type="common">Amphioxus</name>
    <dbReference type="NCBI Taxonomy" id="7741"/>
    <lineage>
        <taxon>Eukaryota</taxon>
        <taxon>Metazoa</taxon>
        <taxon>Chordata</taxon>
        <taxon>Cephalochordata</taxon>
        <taxon>Leptocardii</taxon>
        <taxon>Amphioxiformes</taxon>
        <taxon>Branchiostomatidae</taxon>
        <taxon>Branchiostoma</taxon>
    </lineage>
</organism>
<evidence type="ECO:0000256" key="14">
    <source>
        <dbReference type="PROSITE-ProRule" id="PRU00282"/>
    </source>
</evidence>
<protein>
    <submittedName>
        <fullName evidence="17">Mitoferrin-2-like</fullName>
    </submittedName>
</protein>
<comment type="catalytic activity">
    <reaction evidence="12">
        <text>Fe(2+)(in) = Fe(2+)(out)</text>
        <dbReference type="Rhea" id="RHEA:28486"/>
        <dbReference type="ChEBI" id="CHEBI:29033"/>
    </reaction>
</comment>
<dbReference type="Pfam" id="PF00153">
    <property type="entry name" value="Mito_carr"/>
    <property type="match status" value="3"/>
</dbReference>
<accession>A0A6P4ZWT1</accession>
<comment type="function">
    <text evidence="13">Mitochondrial iron transporter that mediates iron uptake. Probably required for heme synthesis of hemoproteins and Fe-S cluster assembly in non-erythroid cells.</text>
</comment>
<dbReference type="FunFam" id="1.50.40.10:FF:000029">
    <property type="entry name" value="Solute carrier family 25 member 28"/>
    <property type="match status" value="1"/>
</dbReference>
<proteinExistence type="inferred from homology"/>
<keyword evidence="4" id="KW-0410">Iron transport</keyword>
<keyword evidence="11 14" id="KW-0472">Membrane</keyword>
<comment type="similarity">
    <text evidence="2 15">Belongs to the mitochondrial carrier (TC 2.A.29) family.</text>
</comment>
<feature type="repeat" description="Solcar" evidence="14">
    <location>
        <begin position="205"/>
        <end position="296"/>
    </location>
</feature>
<keyword evidence="5 14" id="KW-0812">Transmembrane</keyword>
<keyword evidence="8" id="KW-0408">Iron</keyword>
<dbReference type="PANTHER" id="PTHR45758:SF20">
    <property type="entry name" value="MITOFERRIN-2"/>
    <property type="match status" value="1"/>
</dbReference>
<feature type="repeat" description="Solcar" evidence="14">
    <location>
        <begin position="114"/>
        <end position="198"/>
    </location>
</feature>
<evidence type="ECO:0000256" key="11">
    <source>
        <dbReference type="ARBA" id="ARBA00023136"/>
    </source>
</evidence>
<evidence type="ECO:0000256" key="2">
    <source>
        <dbReference type="ARBA" id="ARBA00006375"/>
    </source>
</evidence>
<keyword evidence="3 15" id="KW-0813">Transport</keyword>
<evidence type="ECO:0000256" key="15">
    <source>
        <dbReference type="RuleBase" id="RU000488"/>
    </source>
</evidence>
<dbReference type="AlphaFoldDB" id="A0A6P4ZWT1"/>
<dbReference type="GO" id="GO:0048250">
    <property type="term" value="P:iron import into the mitochondrion"/>
    <property type="evidence" value="ECO:0007669"/>
    <property type="project" value="TreeGrafter"/>
</dbReference>
<gene>
    <name evidence="17" type="primary">LOC109482910</name>
</gene>
<keyword evidence="10" id="KW-0496">Mitochondrion</keyword>
<reference evidence="17" key="1">
    <citation type="submission" date="2025-08" db="UniProtKB">
        <authorList>
            <consortium name="RefSeq"/>
        </authorList>
    </citation>
    <scope>IDENTIFICATION</scope>
    <source>
        <tissue evidence="17">Gonad</tissue>
    </source>
</reference>
<keyword evidence="9" id="KW-0406">Ion transport</keyword>
<dbReference type="KEGG" id="bbel:109482910"/>
<evidence type="ECO:0000256" key="7">
    <source>
        <dbReference type="ARBA" id="ARBA00022989"/>
    </source>
</evidence>
<comment type="subcellular location">
    <subcellularLocation>
        <location evidence="1">Mitochondrion inner membrane</location>
        <topology evidence="1">Multi-pass membrane protein</topology>
    </subcellularLocation>
</comment>
<evidence type="ECO:0000256" key="8">
    <source>
        <dbReference type="ARBA" id="ARBA00023004"/>
    </source>
</evidence>